<keyword evidence="3" id="KW-1185">Reference proteome</keyword>
<feature type="domain" description="Aminoglycoside phosphotransferase" evidence="1">
    <location>
        <begin position="32"/>
        <end position="246"/>
    </location>
</feature>
<dbReference type="PANTHER" id="PTHR21310">
    <property type="entry name" value="AMINOGLYCOSIDE PHOSPHOTRANSFERASE-RELATED-RELATED"/>
    <property type="match status" value="1"/>
</dbReference>
<sequence length="305" mass="34877">MSAIWDSDVEVTIDEAQQIIREQFPILEPVSIKESGEGWDNKVFVVNESVIFRFPRRKIAVPLIERENRWLPQLKQHLHSNIQISTPIYIGQPSSKFPYPFTGYPLIKGVSTNEREISVKDRGAIVEDIALFLKALHQIPSSHFLGIIGDEIGRLDVHAKKLEVIQRLEWMEANEVIDSRKPFLAIIQLAINTSVTARNTLVHGDFYFRNFLICNNLRLAGVIDFGDMHLGHRAVDLAVAYTFVPSYMRESFFSIYGEIDKETESLAMFRGLHVMCYLLFYGMDKQDEGIIREAKVGLANLISNH</sequence>
<dbReference type="InterPro" id="IPR011009">
    <property type="entry name" value="Kinase-like_dom_sf"/>
</dbReference>
<gene>
    <name evidence="2" type="ORF">CKF48_05175</name>
</gene>
<dbReference type="InterPro" id="IPR051678">
    <property type="entry name" value="AGP_Transferase"/>
</dbReference>
<dbReference type="AlphaFoldDB" id="A0A248TF07"/>
<proteinExistence type="predicted"/>
<accession>A0A248TF07</accession>
<dbReference type="EMBL" id="CP022983">
    <property type="protein sequence ID" value="ASV66764.1"/>
    <property type="molecule type" value="Genomic_DNA"/>
</dbReference>
<reference evidence="2 3" key="1">
    <citation type="submission" date="2017-08" db="EMBL/GenBank/DDBJ databases">
        <title>Complete Genome Sequence of Bacillus kochii Oregon-R-modENCODE STRAIN BDGP4, isolated from Drosophila melanogaster gut.</title>
        <authorList>
            <person name="Wan K.H."/>
            <person name="Yu C."/>
            <person name="Park S."/>
            <person name="Hammonds A.S."/>
            <person name="Booth B.W."/>
            <person name="Celniker S.E."/>
        </authorList>
    </citation>
    <scope>NUCLEOTIDE SEQUENCE [LARGE SCALE GENOMIC DNA]</scope>
    <source>
        <strain evidence="2 3">BDGP4</strain>
    </source>
</reference>
<evidence type="ECO:0000259" key="1">
    <source>
        <dbReference type="Pfam" id="PF01636"/>
    </source>
</evidence>
<evidence type="ECO:0000313" key="3">
    <source>
        <dbReference type="Proteomes" id="UP000215137"/>
    </source>
</evidence>
<name>A0A248TF07_9BACI</name>
<dbReference type="PANTHER" id="PTHR21310:SF42">
    <property type="entry name" value="BIFUNCTIONAL AAC_APH"/>
    <property type="match status" value="1"/>
</dbReference>
<dbReference type="KEGG" id="bko:CKF48_05175"/>
<dbReference type="SUPFAM" id="SSF56112">
    <property type="entry name" value="Protein kinase-like (PK-like)"/>
    <property type="match status" value="1"/>
</dbReference>
<organism evidence="2 3">
    <name type="scientific">Cytobacillus kochii</name>
    <dbReference type="NCBI Taxonomy" id="859143"/>
    <lineage>
        <taxon>Bacteria</taxon>
        <taxon>Bacillati</taxon>
        <taxon>Bacillota</taxon>
        <taxon>Bacilli</taxon>
        <taxon>Bacillales</taxon>
        <taxon>Bacillaceae</taxon>
        <taxon>Cytobacillus</taxon>
    </lineage>
</organism>
<evidence type="ECO:0000313" key="2">
    <source>
        <dbReference type="EMBL" id="ASV66764.1"/>
    </source>
</evidence>
<dbReference type="Pfam" id="PF01636">
    <property type="entry name" value="APH"/>
    <property type="match status" value="1"/>
</dbReference>
<dbReference type="Gene3D" id="3.90.1200.10">
    <property type="match status" value="1"/>
</dbReference>
<dbReference type="InterPro" id="IPR002575">
    <property type="entry name" value="Aminoglycoside_PTrfase"/>
</dbReference>
<dbReference type="Proteomes" id="UP000215137">
    <property type="component" value="Chromosome"/>
</dbReference>
<dbReference type="OrthoDB" id="3806873at2"/>
<dbReference type="Gene3D" id="3.30.200.20">
    <property type="entry name" value="Phosphorylase Kinase, domain 1"/>
    <property type="match status" value="1"/>
</dbReference>
<protein>
    <recommendedName>
        <fullName evidence="1">Aminoglycoside phosphotransferase domain-containing protein</fullName>
    </recommendedName>
</protein>
<dbReference type="RefSeq" id="WP_095370339.1">
    <property type="nucleotide sequence ID" value="NZ_CP022983.1"/>
</dbReference>